<accession>A0A226EIA2</accession>
<evidence type="ECO:0000313" key="3">
    <source>
        <dbReference type="Proteomes" id="UP000198287"/>
    </source>
</evidence>
<name>A0A226EIA2_FOLCA</name>
<keyword evidence="3" id="KW-1185">Reference proteome</keyword>
<gene>
    <name evidence="2" type="ORF">Fcan01_07678</name>
</gene>
<dbReference type="InterPro" id="IPR013087">
    <property type="entry name" value="Znf_C2H2_type"/>
</dbReference>
<organism evidence="2 3">
    <name type="scientific">Folsomia candida</name>
    <name type="common">Springtail</name>
    <dbReference type="NCBI Taxonomy" id="158441"/>
    <lineage>
        <taxon>Eukaryota</taxon>
        <taxon>Metazoa</taxon>
        <taxon>Ecdysozoa</taxon>
        <taxon>Arthropoda</taxon>
        <taxon>Hexapoda</taxon>
        <taxon>Collembola</taxon>
        <taxon>Entomobryomorpha</taxon>
        <taxon>Isotomoidea</taxon>
        <taxon>Isotomidae</taxon>
        <taxon>Proisotominae</taxon>
        <taxon>Folsomia</taxon>
    </lineage>
</organism>
<sequence length="301" mass="34919">MEVNYSESRKMCKLCKAPVCEKKKYKRHYSNFHDPSNPELCDIEDCNCRFKNKHSLSYHKTHDHKQPEANATLPDGEKMIWVEKVVAVHDNSFVGVYVGESKYYYATKAASHRDKEGSECIISKYFLSEGLCRADHTSAIKLFTVQYNRREGQTDAEFRKQADIVSVGYKMYARQHFYNCIYSNYGSKYVLSKDEKQSVREALQKSSFAQYYSEKLQQALTYENWKESVKGQQAVVAKRGTLPATVTSEDNLLPVKKPRLSEENPPHNVVQMIKEASQQYGRQALREILDKFSQEEKKKLI</sequence>
<evidence type="ECO:0000259" key="1">
    <source>
        <dbReference type="PROSITE" id="PS00028"/>
    </source>
</evidence>
<feature type="domain" description="C2H2-type" evidence="1">
    <location>
        <begin position="12"/>
        <end position="33"/>
    </location>
</feature>
<feature type="domain" description="C2H2-type" evidence="1">
    <location>
        <begin position="41"/>
        <end position="64"/>
    </location>
</feature>
<dbReference type="Proteomes" id="UP000198287">
    <property type="component" value="Unassembled WGS sequence"/>
</dbReference>
<reference evidence="2 3" key="1">
    <citation type="submission" date="2015-12" db="EMBL/GenBank/DDBJ databases">
        <title>The genome of Folsomia candida.</title>
        <authorList>
            <person name="Faddeeva A."/>
            <person name="Derks M.F."/>
            <person name="Anvar Y."/>
            <person name="Smit S."/>
            <person name="Van Straalen N."/>
            <person name="Roelofs D."/>
        </authorList>
    </citation>
    <scope>NUCLEOTIDE SEQUENCE [LARGE SCALE GENOMIC DNA]</scope>
    <source>
        <strain evidence="2 3">VU population</strain>
        <tissue evidence="2">Whole body</tissue>
    </source>
</reference>
<proteinExistence type="predicted"/>
<comment type="caution">
    <text evidence="2">The sequence shown here is derived from an EMBL/GenBank/DDBJ whole genome shotgun (WGS) entry which is preliminary data.</text>
</comment>
<dbReference type="EMBL" id="LNIX01000003">
    <property type="protein sequence ID" value="OXA57362.1"/>
    <property type="molecule type" value="Genomic_DNA"/>
</dbReference>
<protein>
    <recommendedName>
        <fullName evidence="1">C2H2-type domain-containing protein</fullName>
    </recommendedName>
</protein>
<dbReference type="PROSITE" id="PS00028">
    <property type="entry name" value="ZINC_FINGER_C2H2_1"/>
    <property type="match status" value="2"/>
</dbReference>
<evidence type="ECO:0000313" key="2">
    <source>
        <dbReference type="EMBL" id="OXA57362.1"/>
    </source>
</evidence>
<dbReference type="AlphaFoldDB" id="A0A226EIA2"/>